<gene>
    <name evidence="1" type="ORF">SAMN05443248_2910</name>
</gene>
<dbReference type="AlphaFoldDB" id="A0A1M5NCL5"/>
<reference evidence="1 2" key="1">
    <citation type="submission" date="2016-11" db="EMBL/GenBank/DDBJ databases">
        <authorList>
            <person name="Jaros S."/>
            <person name="Januszkiewicz K."/>
            <person name="Wedrychowicz H."/>
        </authorList>
    </citation>
    <scope>NUCLEOTIDE SEQUENCE [LARGE SCALE GENOMIC DNA]</scope>
    <source>
        <strain evidence="1 2">GAS138</strain>
    </source>
</reference>
<dbReference type="RefSeq" id="WP_154072212.1">
    <property type="nucleotide sequence ID" value="NZ_LT670817.1"/>
</dbReference>
<accession>A0A1M5NCL5</accession>
<sequence>MFDTGQETLREETSTLSSESDRPVRFKLVKSETLALTREFVRQFRRLERSPTERELNKSRLKNLRQKFLAGQIIPFCWATAEYNGVTLGVNGQHSSWVLDDLGDDEFEQVAKVAVVHLDHYKVEGGHGLPFLFRQFDDRRSSRSSADVAGAYQCSHDELRDLMRPLAKNAVDGVAWWRRNIEGTGAPDGDNVYDLFGESGLFEFIKWGNHLLTETKAGELKSPAVAAAMYATFIANKAAAQTFWHDVASGGADDKSAPATMLSRWLIEQKEPKRNRYFRMKPGNFYQACIHAWNAYREEKALMSIKSDTKKGMFIKVIG</sequence>
<organism evidence="1 2">
    <name type="scientific">Bradyrhizobium erythrophlei</name>
    <dbReference type="NCBI Taxonomy" id="1437360"/>
    <lineage>
        <taxon>Bacteria</taxon>
        <taxon>Pseudomonadati</taxon>
        <taxon>Pseudomonadota</taxon>
        <taxon>Alphaproteobacteria</taxon>
        <taxon>Hyphomicrobiales</taxon>
        <taxon>Nitrobacteraceae</taxon>
        <taxon>Bradyrhizobium</taxon>
    </lineage>
</organism>
<evidence type="ECO:0000313" key="1">
    <source>
        <dbReference type="EMBL" id="SHG86723.1"/>
    </source>
</evidence>
<evidence type="ECO:0000313" key="2">
    <source>
        <dbReference type="Proteomes" id="UP000189796"/>
    </source>
</evidence>
<name>A0A1M5NCL5_9BRAD</name>
<protein>
    <submittedName>
        <fullName evidence="1">Uncharacterized protein</fullName>
    </submittedName>
</protein>
<proteinExistence type="predicted"/>
<dbReference type="Proteomes" id="UP000189796">
    <property type="component" value="Chromosome I"/>
</dbReference>
<dbReference type="EMBL" id="LT670817">
    <property type="protein sequence ID" value="SHG86723.1"/>
    <property type="molecule type" value="Genomic_DNA"/>
</dbReference>